<organism evidence="2 3">
    <name type="scientific">Salvia divinorum</name>
    <name type="common">Maria pastora</name>
    <name type="synonym">Diviner's sage</name>
    <dbReference type="NCBI Taxonomy" id="28513"/>
    <lineage>
        <taxon>Eukaryota</taxon>
        <taxon>Viridiplantae</taxon>
        <taxon>Streptophyta</taxon>
        <taxon>Embryophyta</taxon>
        <taxon>Tracheophyta</taxon>
        <taxon>Spermatophyta</taxon>
        <taxon>Magnoliopsida</taxon>
        <taxon>eudicotyledons</taxon>
        <taxon>Gunneridae</taxon>
        <taxon>Pentapetalae</taxon>
        <taxon>asterids</taxon>
        <taxon>lamiids</taxon>
        <taxon>Lamiales</taxon>
        <taxon>Lamiaceae</taxon>
        <taxon>Nepetoideae</taxon>
        <taxon>Mentheae</taxon>
        <taxon>Salviinae</taxon>
        <taxon>Salvia</taxon>
        <taxon>Salvia subgen. Calosphace</taxon>
    </lineage>
</organism>
<name>A0ABD1HYV6_SALDI</name>
<accession>A0ABD1HYV6</accession>
<feature type="compositionally biased region" description="Basic and acidic residues" evidence="1">
    <location>
        <begin position="73"/>
        <end position="82"/>
    </location>
</feature>
<comment type="caution">
    <text evidence="2">The sequence shown here is derived from an EMBL/GenBank/DDBJ whole genome shotgun (WGS) entry which is preliminary data.</text>
</comment>
<feature type="compositionally biased region" description="Basic and acidic residues" evidence="1">
    <location>
        <begin position="207"/>
        <end position="218"/>
    </location>
</feature>
<keyword evidence="3" id="KW-1185">Reference proteome</keyword>
<feature type="compositionally biased region" description="Basic and acidic residues" evidence="1">
    <location>
        <begin position="54"/>
        <end position="63"/>
    </location>
</feature>
<feature type="region of interest" description="Disordered" evidence="1">
    <location>
        <begin position="51"/>
        <end position="321"/>
    </location>
</feature>
<evidence type="ECO:0000313" key="2">
    <source>
        <dbReference type="EMBL" id="KAL1561652.1"/>
    </source>
</evidence>
<proteinExistence type="predicted"/>
<feature type="region of interest" description="Disordered" evidence="1">
    <location>
        <begin position="1"/>
        <end position="21"/>
    </location>
</feature>
<dbReference type="EMBL" id="JBEAFC010000003">
    <property type="protein sequence ID" value="KAL1561652.1"/>
    <property type="molecule type" value="Genomic_DNA"/>
</dbReference>
<sequence length="339" mass="37592">MAHYDAHKGRGYDGYGVKDPMYGGRPAAVMAYSATEERYMASSEQVVKYSDYTTRPDLHDQGWPRRPGYPQLKKGDEYDHSPRFGHVSGSPRGSPRKAFQSPNSPPAAGHFSSVYAPHLDSPRKNYRNNDHPGAYHGGHPPNNSRDGRGGRFSSDDDSSDDEVECRDGVCYPKPKRGGRRQSYDYDYGNEKNKANGHAAGNYPVQHYTDHQPRKDPHYHQPSNGENNIYGSHSYKAPAHAKPTTDAYYDRYPAANDDHNRSNYTHSKNEPYYAVPAPVKTRPDHGDSGRSSPVSAMAQWTPFAASSPRNAPPQTAPPMSRGAAIDCETAARKYGGVFVK</sequence>
<evidence type="ECO:0000313" key="3">
    <source>
        <dbReference type="Proteomes" id="UP001567538"/>
    </source>
</evidence>
<dbReference type="AlphaFoldDB" id="A0ABD1HYV6"/>
<feature type="compositionally biased region" description="Acidic residues" evidence="1">
    <location>
        <begin position="155"/>
        <end position="164"/>
    </location>
</feature>
<evidence type="ECO:0000256" key="1">
    <source>
        <dbReference type="SAM" id="MobiDB-lite"/>
    </source>
</evidence>
<dbReference type="Proteomes" id="UP001567538">
    <property type="component" value="Unassembled WGS sequence"/>
</dbReference>
<feature type="compositionally biased region" description="Polar residues" evidence="1">
    <location>
        <begin position="220"/>
        <end position="230"/>
    </location>
</feature>
<gene>
    <name evidence="2" type="ORF">AAHA92_04329</name>
</gene>
<reference evidence="2 3" key="1">
    <citation type="submission" date="2024-06" db="EMBL/GenBank/DDBJ databases">
        <title>A chromosome level genome sequence of Diviner's sage (Salvia divinorum).</title>
        <authorList>
            <person name="Ford S.A."/>
            <person name="Ro D.-K."/>
            <person name="Ness R.W."/>
            <person name="Phillips M.A."/>
        </authorList>
    </citation>
    <scope>NUCLEOTIDE SEQUENCE [LARGE SCALE GENOMIC DNA]</scope>
    <source>
        <strain evidence="2">SAF-2024a</strain>
        <tissue evidence="2">Leaf</tissue>
    </source>
</reference>
<protein>
    <submittedName>
        <fullName evidence="2">Uncharacterized protein</fullName>
    </submittedName>
</protein>
<feature type="compositionally biased region" description="Basic and acidic residues" evidence="1">
    <location>
        <begin position="1"/>
        <end position="11"/>
    </location>
</feature>
<feature type="compositionally biased region" description="Basic and acidic residues" evidence="1">
    <location>
        <begin position="120"/>
        <end position="130"/>
    </location>
</feature>